<dbReference type="PANTHER" id="PTHR34385">
    <property type="entry name" value="D-ALANYL-D-ALANINE CARBOXYPEPTIDASE"/>
    <property type="match status" value="1"/>
</dbReference>
<reference evidence="3 4" key="1">
    <citation type="submission" date="2018-05" db="EMBL/GenBank/DDBJ databases">
        <title>Genetic diversity of glacier-inhabiting Cryobacterium bacteria in China and description of Cryobacterium mengkeensis sp. nov. and Arthrobacter glacialis sp. nov.</title>
        <authorList>
            <person name="Liu Q."/>
            <person name="Xin Y.-H."/>
        </authorList>
    </citation>
    <scope>NUCLEOTIDE SEQUENCE [LARGE SCALE GENOMIC DNA]</scope>
    <source>
        <strain evidence="3 4">GP3</strain>
    </source>
</reference>
<protein>
    <submittedName>
        <fullName evidence="3">Peptidase M15</fullName>
    </submittedName>
</protein>
<keyword evidence="4" id="KW-1185">Reference proteome</keyword>
<dbReference type="InterPro" id="IPR058193">
    <property type="entry name" value="VanY/YodJ_core_dom"/>
</dbReference>
<comment type="caution">
    <text evidence="3">The sequence shown here is derived from an EMBL/GenBank/DDBJ whole genome shotgun (WGS) entry which is preliminary data.</text>
</comment>
<dbReference type="PANTHER" id="PTHR34385:SF1">
    <property type="entry name" value="PEPTIDOGLYCAN L-ALANYL-D-GLUTAMATE ENDOPEPTIDASE CWLK"/>
    <property type="match status" value="1"/>
</dbReference>
<feature type="region of interest" description="Disordered" evidence="1">
    <location>
        <begin position="1"/>
        <end position="69"/>
    </location>
</feature>
<dbReference type="InterPro" id="IPR003709">
    <property type="entry name" value="VanY-like_core_dom"/>
</dbReference>
<feature type="compositionally biased region" description="Low complexity" evidence="1">
    <location>
        <begin position="57"/>
        <end position="69"/>
    </location>
</feature>
<feature type="compositionally biased region" description="Low complexity" evidence="1">
    <location>
        <begin position="8"/>
        <end position="28"/>
    </location>
</feature>
<dbReference type="Gene3D" id="3.30.1380.10">
    <property type="match status" value="1"/>
</dbReference>
<dbReference type="EMBL" id="QHLZ01000003">
    <property type="protein sequence ID" value="PXA66491.1"/>
    <property type="molecule type" value="Genomic_DNA"/>
</dbReference>
<organism evidence="3 4">
    <name type="scientific">Arthrobacter psychrochitiniphilus</name>
    <dbReference type="NCBI Taxonomy" id="291045"/>
    <lineage>
        <taxon>Bacteria</taxon>
        <taxon>Bacillati</taxon>
        <taxon>Actinomycetota</taxon>
        <taxon>Actinomycetes</taxon>
        <taxon>Micrococcales</taxon>
        <taxon>Micrococcaceae</taxon>
        <taxon>Arthrobacter</taxon>
    </lineage>
</organism>
<sequence>MVGALALDASTDSAGPSGAAPASARSGTDASQVLSSPTASATPTHDPAPSAKQKPLSASGSSASPIAPATTPAQTLVKGAASGSPIQKLFATGSEVPSDKKLLDIFNPNSSLVLVNKTHQLSPLKYAPKDLRAPAVATGSQEPGALRAEAAAAAERMFTAAAAQGVNLTLMSSYRSYDTQFNLYNSYVAKKGAAAADTTSARPGFSEHQTGLAIDIGDAAAGSACDFTSCFAGNPAAQWVAAHAHDHGFVVRYVPGAELKTGYLAEPWHLRYLGVGAAQDMKVRGIASYEEYLGLPGSPGYK</sequence>
<dbReference type="AlphaFoldDB" id="A0A2V3E080"/>
<feature type="domain" description="D-alanyl-D-alanine carboxypeptidase-like core" evidence="2">
    <location>
        <begin position="146"/>
        <end position="274"/>
    </location>
</feature>
<dbReference type="Proteomes" id="UP000246303">
    <property type="component" value="Unassembled WGS sequence"/>
</dbReference>
<evidence type="ECO:0000313" key="4">
    <source>
        <dbReference type="Proteomes" id="UP000246303"/>
    </source>
</evidence>
<proteinExistence type="predicted"/>
<dbReference type="GO" id="GO:0008233">
    <property type="term" value="F:peptidase activity"/>
    <property type="evidence" value="ECO:0007669"/>
    <property type="project" value="InterPro"/>
</dbReference>
<name>A0A2V3E080_9MICC</name>
<evidence type="ECO:0000313" key="3">
    <source>
        <dbReference type="EMBL" id="PXA66491.1"/>
    </source>
</evidence>
<gene>
    <name evidence="3" type="ORF">CVS29_06875</name>
</gene>
<evidence type="ECO:0000256" key="1">
    <source>
        <dbReference type="SAM" id="MobiDB-lite"/>
    </source>
</evidence>
<feature type="compositionally biased region" description="Polar residues" evidence="1">
    <location>
        <begin position="29"/>
        <end position="43"/>
    </location>
</feature>
<accession>A0A2V3E080</accession>
<dbReference type="OrthoDB" id="9792074at2"/>
<dbReference type="GO" id="GO:0006508">
    <property type="term" value="P:proteolysis"/>
    <property type="evidence" value="ECO:0007669"/>
    <property type="project" value="InterPro"/>
</dbReference>
<dbReference type="CDD" id="cd14852">
    <property type="entry name" value="LD-carboxypeptidase"/>
    <property type="match status" value="1"/>
</dbReference>
<dbReference type="InterPro" id="IPR052179">
    <property type="entry name" value="DD-CPase-like"/>
</dbReference>
<dbReference type="SUPFAM" id="SSF55166">
    <property type="entry name" value="Hedgehog/DD-peptidase"/>
    <property type="match status" value="1"/>
</dbReference>
<dbReference type="Pfam" id="PF02557">
    <property type="entry name" value="VanY"/>
    <property type="match status" value="1"/>
</dbReference>
<dbReference type="InterPro" id="IPR009045">
    <property type="entry name" value="Zn_M74/Hedgehog-like"/>
</dbReference>
<evidence type="ECO:0000259" key="2">
    <source>
        <dbReference type="Pfam" id="PF02557"/>
    </source>
</evidence>